<evidence type="ECO:0000259" key="5">
    <source>
        <dbReference type="PROSITE" id="PS51387"/>
    </source>
</evidence>
<dbReference type="Gene3D" id="3.30.70.2190">
    <property type="match status" value="1"/>
</dbReference>
<proteinExistence type="inferred from homology"/>
<comment type="similarity">
    <text evidence="2">Belongs to the FAD-binding oxidoreductase/transferase type 4 family.</text>
</comment>
<dbReference type="InterPro" id="IPR016169">
    <property type="entry name" value="FAD-bd_PCMH_sub2"/>
</dbReference>
<dbReference type="InterPro" id="IPR051264">
    <property type="entry name" value="FAD-oxidored/transferase_4"/>
</dbReference>
<organism evidence="6 7">
    <name type="scientific">Thalassovita taeanensis</name>
    <dbReference type="NCBI Taxonomy" id="657014"/>
    <lineage>
        <taxon>Bacteria</taxon>
        <taxon>Pseudomonadati</taxon>
        <taxon>Pseudomonadota</taxon>
        <taxon>Alphaproteobacteria</taxon>
        <taxon>Rhodobacterales</taxon>
        <taxon>Roseobacteraceae</taxon>
        <taxon>Thalassovita</taxon>
    </lineage>
</organism>
<keyword evidence="4" id="KW-0274">FAD</keyword>
<dbReference type="InterPro" id="IPR016166">
    <property type="entry name" value="FAD-bd_PCMH"/>
</dbReference>
<dbReference type="GO" id="GO:0071949">
    <property type="term" value="F:FAD binding"/>
    <property type="evidence" value="ECO:0007669"/>
    <property type="project" value="InterPro"/>
</dbReference>
<dbReference type="InterPro" id="IPR016164">
    <property type="entry name" value="FAD-linked_Oxase-like_C"/>
</dbReference>
<dbReference type="InterPro" id="IPR016167">
    <property type="entry name" value="FAD-bd_PCMH_sub1"/>
</dbReference>
<dbReference type="FunFam" id="1.10.45.10:FF:000001">
    <property type="entry name" value="D-lactate dehydrogenase mitochondrial"/>
    <property type="match status" value="1"/>
</dbReference>
<dbReference type="RefSeq" id="WP_090268712.1">
    <property type="nucleotide sequence ID" value="NZ_FOEP01000002.1"/>
</dbReference>
<dbReference type="Gene3D" id="3.30.465.10">
    <property type="match status" value="1"/>
</dbReference>
<evidence type="ECO:0000256" key="2">
    <source>
        <dbReference type="ARBA" id="ARBA00008000"/>
    </source>
</evidence>
<dbReference type="STRING" id="657014.SAMN04488092_102286"/>
<dbReference type="InterPro" id="IPR036318">
    <property type="entry name" value="FAD-bd_PCMH-like_sf"/>
</dbReference>
<dbReference type="InterPro" id="IPR004113">
    <property type="entry name" value="FAD-bd_oxidored_4_C"/>
</dbReference>
<dbReference type="Pfam" id="PF01565">
    <property type="entry name" value="FAD_binding_4"/>
    <property type="match status" value="1"/>
</dbReference>
<feature type="domain" description="FAD-binding PCMH-type" evidence="5">
    <location>
        <begin position="31"/>
        <end position="209"/>
    </location>
</feature>
<dbReference type="PANTHER" id="PTHR43716:SF2">
    <property type="entry name" value="BLL6224 PROTEIN"/>
    <property type="match status" value="1"/>
</dbReference>
<comment type="cofactor">
    <cofactor evidence="1">
        <name>FAD</name>
        <dbReference type="ChEBI" id="CHEBI:57692"/>
    </cofactor>
</comment>
<dbReference type="GO" id="GO:0022904">
    <property type="term" value="P:respiratory electron transport chain"/>
    <property type="evidence" value="ECO:0007669"/>
    <property type="project" value="TreeGrafter"/>
</dbReference>
<protein>
    <submittedName>
        <fullName evidence="6">FAD/FMN-containing dehydrogenase</fullName>
    </submittedName>
</protein>
<dbReference type="Gene3D" id="3.30.70.2740">
    <property type="match status" value="1"/>
</dbReference>
<dbReference type="EMBL" id="FOEP01000002">
    <property type="protein sequence ID" value="SEP80983.1"/>
    <property type="molecule type" value="Genomic_DNA"/>
</dbReference>
<dbReference type="InterPro" id="IPR006094">
    <property type="entry name" value="Oxid_FAD_bind_N"/>
</dbReference>
<dbReference type="OrthoDB" id="9811557at2"/>
<keyword evidence="7" id="KW-1185">Reference proteome</keyword>
<dbReference type="SUPFAM" id="SSF55103">
    <property type="entry name" value="FAD-linked oxidases, C-terminal domain"/>
    <property type="match status" value="1"/>
</dbReference>
<dbReference type="AlphaFoldDB" id="A0A1H9AX39"/>
<evidence type="ECO:0000256" key="4">
    <source>
        <dbReference type="ARBA" id="ARBA00022827"/>
    </source>
</evidence>
<evidence type="ECO:0000313" key="7">
    <source>
        <dbReference type="Proteomes" id="UP000198634"/>
    </source>
</evidence>
<evidence type="ECO:0000313" key="6">
    <source>
        <dbReference type="EMBL" id="SEP80983.1"/>
    </source>
</evidence>
<reference evidence="6 7" key="1">
    <citation type="submission" date="2016-10" db="EMBL/GenBank/DDBJ databases">
        <authorList>
            <person name="de Groot N.N."/>
        </authorList>
    </citation>
    <scope>NUCLEOTIDE SEQUENCE [LARGE SCALE GENOMIC DNA]</scope>
    <source>
        <strain evidence="6 7">DSM 22007</strain>
    </source>
</reference>
<evidence type="ECO:0000256" key="3">
    <source>
        <dbReference type="ARBA" id="ARBA00022630"/>
    </source>
</evidence>
<dbReference type="InterPro" id="IPR016171">
    <property type="entry name" value="Vanillyl_alc_oxidase_C-sub2"/>
</dbReference>
<sequence length="467" mass="49761">MIEQLRAILGDDHVLTGQQIARWTQDWTGAYHFQPLAVVRPANTEQVSAVVKLANRTGTPIVPVSGNTGLTGGTRADGAVMLSLDRMNAIRDIRPDARIAIVEAGVILSTLHDATEAQDLIFPLTFGAKGSAMIGGCLSTNAGGSNVLRYGNTRDLVLGIEAVLPTGEVMTLMSELHKDNSGYNLKHLLIGAEGTLGIITAAVLKLHTKPRAYATAMVAVPSLNDALTLLNRLQEATGGGVEAFEYMPRAYIEGHLAKFPDARAPFDQTFDVNILVEVGATAPRDCTVGPDGQTPVASYLEEVLADMFENGSILDAVVAHNHAQRAEMWQRREVAAEIALAHSPIVNNDIAVPIDKVALFLEQIEARMPALDAGATAITVAHLGDGNVHYTVWPTSLDPVVHDAIMEAVEDVVLELGGSFSAEHGIGTSKLPSMRRRKNPVALMAMRAIKTALDPNGILNPGKVLPD</sequence>
<dbReference type="GO" id="GO:0003824">
    <property type="term" value="F:catalytic activity"/>
    <property type="evidence" value="ECO:0007669"/>
    <property type="project" value="InterPro"/>
</dbReference>
<name>A0A1H9AX39_9RHOB</name>
<keyword evidence="3" id="KW-0285">Flavoprotein</keyword>
<dbReference type="PANTHER" id="PTHR43716">
    <property type="entry name" value="D-2-HYDROXYGLUTARATE DEHYDROGENASE, MITOCHONDRIAL"/>
    <property type="match status" value="1"/>
</dbReference>
<dbReference type="Pfam" id="PF02913">
    <property type="entry name" value="FAD-oxidase_C"/>
    <property type="match status" value="1"/>
</dbReference>
<dbReference type="Gene3D" id="3.30.43.10">
    <property type="entry name" value="Uridine Diphospho-n-acetylenolpyruvylglucosamine Reductase, domain 2"/>
    <property type="match status" value="1"/>
</dbReference>
<dbReference type="PROSITE" id="PS51387">
    <property type="entry name" value="FAD_PCMH"/>
    <property type="match status" value="1"/>
</dbReference>
<dbReference type="Gene3D" id="1.10.45.10">
    <property type="entry name" value="Vanillyl-alcohol Oxidase, Chain A, domain 4"/>
    <property type="match status" value="1"/>
</dbReference>
<accession>A0A1H9AX39</accession>
<evidence type="ECO:0000256" key="1">
    <source>
        <dbReference type="ARBA" id="ARBA00001974"/>
    </source>
</evidence>
<dbReference type="SUPFAM" id="SSF56176">
    <property type="entry name" value="FAD-binding/transporter-associated domain-like"/>
    <property type="match status" value="1"/>
</dbReference>
<dbReference type="Proteomes" id="UP000198634">
    <property type="component" value="Unassembled WGS sequence"/>
</dbReference>
<gene>
    <name evidence="6" type="ORF">SAMN04488092_102286</name>
</gene>